<evidence type="ECO:0000313" key="4">
    <source>
        <dbReference type="Proteomes" id="UP000195787"/>
    </source>
</evidence>
<feature type="region of interest" description="Disordered" evidence="1">
    <location>
        <begin position="123"/>
        <end position="146"/>
    </location>
</feature>
<keyword evidence="4" id="KW-1185">Reference proteome</keyword>
<feature type="domain" description="Transcription regulator PadR N-terminal" evidence="2">
    <location>
        <begin position="14"/>
        <end position="82"/>
    </location>
</feature>
<dbReference type="SUPFAM" id="SSF46785">
    <property type="entry name" value="Winged helix' DNA-binding domain"/>
    <property type="match status" value="1"/>
</dbReference>
<dbReference type="InterPro" id="IPR036388">
    <property type="entry name" value="WH-like_DNA-bd_sf"/>
</dbReference>
<dbReference type="PANTHER" id="PTHR43252">
    <property type="entry name" value="TRANSCRIPTIONAL REGULATOR YQJI"/>
    <property type="match status" value="1"/>
</dbReference>
<dbReference type="InterPro" id="IPR036390">
    <property type="entry name" value="WH_DNA-bd_sf"/>
</dbReference>
<dbReference type="RefSeq" id="WP_086992651.1">
    <property type="nucleotide sequence ID" value="NZ_FUHU01000044.1"/>
</dbReference>
<organism evidence="3 4">
    <name type="scientific">Agrococcus casei LMG 22410</name>
    <dbReference type="NCBI Taxonomy" id="1255656"/>
    <lineage>
        <taxon>Bacteria</taxon>
        <taxon>Bacillati</taxon>
        <taxon>Actinomycetota</taxon>
        <taxon>Actinomycetes</taxon>
        <taxon>Micrococcales</taxon>
        <taxon>Microbacteriaceae</taxon>
        <taxon>Agrococcus</taxon>
    </lineage>
</organism>
<gene>
    <name evidence="3" type="ORF">CZ674_11290</name>
</gene>
<dbReference type="AlphaFoldDB" id="A0A1R4GEM1"/>
<dbReference type="InterPro" id="IPR005149">
    <property type="entry name" value="Tscrpt_reg_PadR_N"/>
</dbReference>
<dbReference type="OrthoDB" id="9814826at2"/>
<dbReference type="CDD" id="cd00090">
    <property type="entry name" value="HTH_ARSR"/>
    <property type="match status" value="1"/>
</dbReference>
<dbReference type="EMBL" id="FUHU01000044">
    <property type="protein sequence ID" value="SJM66563.1"/>
    <property type="molecule type" value="Genomic_DNA"/>
</dbReference>
<evidence type="ECO:0000259" key="2">
    <source>
        <dbReference type="Pfam" id="PF03551"/>
    </source>
</evidence>
<dbReference type="Proteomes" id="UP000195787">
    <property type="component" value="Unassembled WGS sequence"/>
</dbReference>
<dbReference type="InterPro" id="IPR011991">
    <property type="entry name" value="ArsR-like_HTH"/>
</dbReference>
<sequence length="200" mass="22007">MSAVFAHGDLRLFLLHLLEEKPRHGYELIQLIDERFGGTYTPSPGTIYPRLAKLEGEGLVESKRQGRTTSYALTDAGREYMTANAHRVDEMLGTVSASVRSLADDVRESVRASMKTLRADLAAARASEQPPTDRSGAEWAPDTDAGAKFSAATVDRELADLRRSVRGWMRGHDLDEGATAEVVAEVHSAKERLRALITRD</sequence>
<dbReference type="GeneID" id="303173791"/>
<name>A0A1R4GEM1_9MICO</name>
<evidence type="ECO:0000313" key="3">
    <source>
        <dbReference type="EMBL" id="SJM66563.1"/>
    </source>
</evidence>
<reference evidence="3 4" key="1">
    <citation type="submission" date="2017-02" db="EMBL/GenBank/DDBJ databases">
        <authorList>
            <person name="Peterson S.W."/>
        </authorList>
    </citation>
    <scope>NUCLEOTIDE SEQUENCE [LARGE SCALE GENOMIC DNA]</scope>
    <source>
        <strain evidence="3 4">LMG 22410</strain>
    </source>
</reference>
<protein>
    <submittedName>
        <fullName evidence="3">Transcriptional regulator, PadR family</fullName>
    </submittedName>
</protein>
<dbReference type="PANTHER" id="PTHR43252:SF7">
    <property type="entry name" value="TRANSCRIPTIONAL REGULATOR YQJI"/>
    <property type="match status" value="1"/>
</dbReference>
<dbReference type="Pfam" id="PF03551">
    <property type="entry name" value="PadR"/>
    <property type="match status" value="1"/>
</dbReference>
<evidence type="ECO:0000256" key="1">
    <source>
        <dbReference type="SAM" id="MobiDB-lite"/>
    </source>
</evidence>
<proteinExistence type="predicted"/>
<accession>A0A1R4GEM1</accession>
<dbReference type="Gene3D" id="1.10.10.10">
    <property type="entry name" value="Winged helix-like DNA-binding domain superfamily/Winged helix DNA-binding domain"/>
    <property type="match status" value="1"/>
</dbReference>